<proteinExistence type="predicted"/>
<accession>A0A2I0R4P5</accession>
<sequence>MKKILVLLFIAFSFSYTAQELNCQVNVQINPTLQVSTTDKEIFQELEQSIFEIMNNTSWTKDEFEVEERINCVFQLSITEVLGSGNYQATVQVQATRPVFNTSYNTTLFNYLDEDVHFNFRRGAKIIYSENQFTDNLSSIMAFYAFYILGLDGDSFANQGGSPYLKKAQEITMMAQSSMMPGWKADEKGRKNRYWLVENSLQELFSPLRECFYDYHRKGLDRMYDNQELARTEVHNALKKLMNVNRSRPGSVNVLNFLTAKRQEVIGIFKDAERKQQTEVVNLLKRIDPTNASKYQEIIQ</sequence>
<keyword evidence="3" id="KW-1185">Reference proteome</keyword>
<protein>
    <submittedName>
        <fullName evidence="2">DUF4835 domain-containing protein</fullName>
    </submittedName>
</protein>
<dbReference type="Pfam" id="PF16119">
    <property type="entry name" value="DUF4835"/>
    <property type="match status" value="1"/>
</dbReference>
<feature type="chain" id="PRO_5014193309" evidence="1">
    <location>
        <begin position="19"/>
        <end position="300"/>
    </location>
</feature>
<reference evidence="2 3" key="1">
    <citation type="submission" date="2017-12" db="EMBL/GenBank/DDBJ databases">
        <title>The draft genome sequence of Brumimicrobium saltpan LHR20.</title>
        <authorList>
            <person name="Do Z.-J."/>
            <person name="Luo H.-R."/>
        </authorList>
    </citation>
    <scope>NUCLEOTIDE SEQUENCE [LARGE SCALE GENOMIC DNA]</scope>
    <source>
        <strain evidence="2 3">LHR20</strain>
    </source>
</reference>
<name>A0A2I0R4P5_9FLAO</name>
<evidence type="ECO:0000313" key="2">
    <source>
        <dbReference type="EMBL" id="PKR81564.1"/>
    </source>
</evidence>
<dbReference type="Proteomes" id="UP000236654">
    <property type="component" value="Unassembled WGS sequence"/>
</dbReference>
<evidence type="ECO:0000256" key="1">
    <source>
        <dbReference type="SAM" id="SignalP"/>
    </source>
</evidence>
<dbReference type="OrthoDB" id="9773381at2"/>
<keyword evidence="1" id="KW-0732">Signal</keyword>
<gene>
    <name evidence="2" type="ORF">CW751_03300</name>
</gene>
<evidence type="ECO:0000313" key="3">
    <source>
        <dbReference type="Proteomes" id="UP000236654"/>
    </source>
</evidence>
<dbReference type="AlphaFoldDB" id="A0A2I0R4P5"/>
<feature type="signal peptide" evidence="1">
    <location>
        <begin position="1"/>
        <end position="18"/>
    </location>
</feature>
<dbReference type="EMBL" id="PJNI01000002">
    <property type="protein sequence ID" value="PKR81564.1"/>
    <property type="molecule type" value="Genomic_DNA"/>
</dbReference>
<dbReference type="RefSeq" id="WP_101333578.1">
    <property type="nucleotide sequence ID" value="NZ_PJNI01000002.1"/>
</dbReference>
<comment type="caution">
    <text evidence="2">The sequence shown here is derived from an EMBL/GenBank/DDBJ whole genome shotgun (WGS) entry which is preliminary data.</text>
</comment>
<organism evidence="2 3">
    <name type="scientific">Brumimicrobium salinarum</name>
    <dbReference type="NCBI Taxonomy" id="2058658"/>
    <lineage>
        <taxon>Bacteria</taxon>
        <taxon>Pseudomonadati</taxon>
        <taxon>Bacteroidota</taxon>
        <taxon>Flavobacteriia</taxon>
        <taxon>Flavobacteriales</taxon>
        <taxon>Crocinitomicaceae</taxon>
        <taxon>Brumimicrobium</taxon>
    </lineage>
</organism>
<dbReference type="InterPro" id="IPR032274">
    <property type="entry name" value="DUF4835"/>
</dbReference>